<keyword evidence="5" id="KW-1185">Reference proteome</keyword>
<dbReference type="FunCoup" id="A0A251UH20">
    <property type="interactions" value="655"/>
</dbReference>
<dbReference type="Gene3D" id="2.30.31.10">
    <property type="entry name" value="Transcriptional Coactivator Pc4, Chain A"/>
    <property type="match status" value="1"/>
</dbReference>
<feature type="region of interest" description="Disordered" evidence="2">
    <location>
        <begin position="216"/>
        <end position="240"/>
    </location>
</feature>
<dbReference type="PANTHER" id="PTHR47592:SF6">
    <property type="entry name" value="PBF68 PROTEIN"/>
    <property type="match status" value="1"/>
</dbReference>
<reference evidence="5" key="1">
    <citation type="journal article" date="2017" name="Nature">
        <title>The sunflower genome provides insights into oil metabolism, flowering and Asterid evolution.</title>
        <authorList>
            <person name="Badouin H."/>
            <person name="Gouzy J."/>
            <person name="Grassa C.J."/>
            <person name="Murat F."/>
            <person name="Staton S.E."/>
            <person name="Cottret L."/>
            <person name="Lelandais-Briere C."/>
            <person name="Owens G.L."/>
            <person name="Carrere S."/>
            <person name="Mayjonade B."/>
            <person name="Legrand L."/>
            <person name="Gill N."/>
            <person name="Kane N.C."/>
            <person name="Bowers J.E."/>
            <person name="Hubner S."/>
            <person name="Bellec A."/>
            <person name="Berard A."/>
            <person name="Berges H."/>
            <person name="Blanchet N."/>
            <person name="Boniface M.C."/>
            <person name="Brunel D."/>
            <person name="Catrice O."/>
            <person name="Chaidir N."/>
            <person name="Claudel C."/>
            <person name="Donnadieu C."/>
            <person name="Faraut T."/>
            <person name="Fievet G."/>
            <person name="Helmstetter N."/>
            <person name="King M."/>
            <person name="Knapp S.J."/>
            <person name="Lai Z."/>
            <person name="Le Paslier M.C."/>
            <person name="Lippi Y."/>
            <person name="Lorenzon L."/>
            <person name="Mandel J.R."/>
            <person name="Marage G."/>
            <person name="Marchand G."/>
            <person name="Marquand E."/>
            <person name="Bret-Mestries E."/>
            <person name="Morien E."/>
            <person name="Nambeesan S."/>
            <person name="Nguyen T."/>
            <person name="Pegot-Espagnet P."/>
            <person name="Pouilly N."/>
            <person name="Raftis F."/>
            <person name="Sallet E."/>
            <person name="Schiex T."/>
            <person name="Thomas J."/>
            <person name="Vandecasteele C."/>
            <person name="Vares D."/>
            <person name="Vear F."/>
            <person name="Vautrin S."/>
            <person name="Crespi M."/>
            <person name="Mangin B."/>
            <person name="Burke J.M."/>
            <person name="Salse J."/>
            <person name="Munos S."/>
            <person name="Vincourt P."/>
            <person name="Rieseberg L.H."/>
            <person name="Langlade N.B."/>
        </authorList>
    </citation>
    <scope>NUCLEOTIDE SEQUENCE [LARGE SCALE GENOMIC DNA]</scope>
    <source>
        <strain evidence="5">cv. SF193</strain>
    </source>
</reference>
<dbReference type="Pfam" id="PF02229">
    <property type="entry name" value="PC4"/>
    <property type="match status" value="1"/>
</dbReference>
<feature type="region of interest" description="Disordered" evidence="2">
    <location>
        <begin position="20"/>
        <end position="55"/>
    </location>
</feature>
<keyword evidence="1" id="KW-0863">Zinc-finger</keyword>
<feature type="compositionally biased region" description="Basic and acidic residues" evidence="2">
    <location>
        <begin position="216"/>
        <end position="228"/>
    </location>
</feature>
<organism evidence="4 5">
    <name type="scientific">Helianthus annuus</name>
    <name type="common">Common sunflower</name>
    <dbReference type="NCBI Taxonomy" id="4232"/>
    <lineage>
        <taxon>Eukaryota</taxon>
        <taxon>Viridiplantae</taxon>
        <taxon>Streptophyta</taxon>
        <taxon>Embryophyta</taxon>
        <taxon>Tracheophyta</taxon>
        <taxon>Spermatophyta</taxon>
        <taxon>Magnoliopsida</taxon>
        <taxon>eudicotyledons</taxon>
        <taxon>Gunneridae</taxon>
        <taxon>Pentapetalae</taxon>
        <taxon>asterids</taxon>
        <taxon>campanulids</taxon>
        <taxon>Asterales</taxon>
        <taxon>Asteraceae</taxon>
        <taxon>Asteroideae</taxon>
        <taxon>Heliantheae alliance</taxon>
        <taxon>Heliantheae</taxon>
        <taxon>Helianthus</taxon>
    </lineage>
</organism>
<dbReference type="Pfam" id="PF08766">
    <property type="entry name" value="DEK_C"/>
    <property type="match status" value="1"/>
</dbReference>
<dbReference type="SMART" id="SM00343">
    <property type="entry name" value="ZnF_C2HC"/>
    <property type="match status" value="1"/>
</dbReference>
<dbReference type="InterPro" id="IPR014876">
    <property type="entry name" value="DEK_C"/>
</dbReference>
<dbReference type="GO" id="GO:0006355">
    <property type="term" value="P:regulation of DNA-templated transcription"/>
    <property type="evidence" value="ECO:0007669"/>
    <property type="project" value="InterPro"/>
</dbReference>
<dbReference type="PROSITE" id="PS50158">
    <property type="entry name" value="ZF_CCHC"/>
    <property type="match status" value="1"/>
</dbReference>
<name>A0A251UH20_HELAN</name>
<dbReference type="SUPFAM" id="SSF54447">
    <property type="entry name" value="ssDNA-binding transcriptional regulator domain"/>
    <property type="match status" value="1"/>
</dbReference>
<dbReference type="SUPFAM" id="SSF57756">
    <property type="entry name" value="Retrovirus zinc finger-like domains"/>
    <property type="match status" value="1"/>
</dbReference>
<dbReference type="InterPro" id="IPR009044">
    <property type="entry name" value="ssDNA-bd_transcriptional_reg"/>
</dbReference>
<dbReference type="GO" id="GO:0008270">
    <property type="term" value="F:zinc ion binding"/>
    <property type="evidence" value="ECO:0007669"/>
    <property type="project" value="UniProtKB-KW"/>
</dbReference>
<dbReference type="InterPro" id="IPR001878">
    <property type="entry name" value="Znf_CCHC"/>
</dbReference>
<protein>
    <submittedName>
        <fullName evidence="4">Putative zinc knuckle (CCHC-type) family protein</fullName>
    </submittedName>
</protein>
<evidence type="ECO:0000313" key="4">
    <source>
        <dbReference type="EMBL" id="OTG22369.1"/>
    </source>
</evidence>
<dbReference type="Gene3D" id="4.10.60.10">
    <property type="entry name" value="Zinc finger, CCHC-type"/>
    <property type="match status" value="1"/>
</dbReference>
<feature type="compositionally biased region" description="Pro residues" evidence="2">
    <location>
        <begin position="36"/>
        <end position="45"/>
    </location>
</feature>
<dbReference type="Proteomes" id="UP000215914">
    <property type="component" value="Chromosome 6"/>
</dbReference>
<evidence type="ECO:0000256" key="1">
    <source>
        <dbReference type="PROSITE-ProRule" id="PRU00047"/>
    </source>
</evidence>
<evidence type="ECO:0000259" key="3">
    <source>
        <dbReference type="PROSITE" id="PS50158"/>
    </source>
</evidence>
<keyword evidence="1" id="KW-0479">Metal-binding</keyword>
<gene>
    <name evidence="4" type="ORF">HannXRQ_Chr06g0170781</name>
</gene>
<sequence>MFLTFCPKLVKIRNFQNKFKKTTNPPNTQLTKVPNSPNPSPPSFAPPMEQQQQLEPHNQKLQQTLIGILKAADLDIETELSVRKQAEKLLGVQLSDLASKRLVRRIVESYLLSTPPADEVPEDKDKVEDVQTEKVPVDDRNIASDDDCRSIICRLSGKSRVSIEKLGGTKVVAISEYYKKQGNITSGKGITLNPDEWSAFCSSFTDIEEAITKMESKMRDNGNGKKQTEPGPSNPSNRPAYEADTCHPLIPIATARFTGKNYYCWRRQMEFFLNQVKIFYVLVTPCPKFPVAVEASFEEINRSKSHAQKWINDDYICRHTILNSLSDHLFDQYSVKTLNAKELWDDLNSSYADDYGTNTSHVNNYINFQMVDGVSVLEQVHELHRIADIISTSGTAIDEKFHVGVIISKLPPSWKHIQTKLMQQECLTLDNLVYMLKDEEDSRSQQKRVNGSRKKDMRKVCFGCHQEGHLRRDCPLTKSGNIDRNNQ</sequence>
<dbReference type="GO" id="GO:0003677">
    <property type="term" value="F:DNA binding"/>
    <property type="evidence" value="ECO:0007669"/>
    <property type="project" value="InterPro"/>
</dbReference>
<feature type="compositionally biased region" description="Polar residues" evidence="2">
    <location>
        <begin position="20"/>
        <end position="33"/>
    </location>
</feature>
<dbReference type="OMA" id="KNYHCWA"/>
<dbReference type="EMBL" id="CM007895">
    <property type="protein sequence ID" value="OTG22369.1"/>
    <property type="molecule type" value="Genomic_DNA"/>
</dbReference>
<dbReference type="Pfam" id="PF14223">
    <property type="entry name" value="Retrotran_gag_2"/>
    <property type="match status" value="1"/>
</dbReference>
<proteinExistence type="predicted"/>
<dbReference type="AlphaFoldDB" id="A0A251UH20"/>
<evidence type="ECO:0000256" key="2">
    <source>
        <dbReference type="SAM" id="MobiDB-lite"/>
    </source>
</evidence>
<dbReference type="InterPro" id="IPR003173">
    <property type="entry name" value="PC4_C"/>
</dbReference>
<accession>A0A251UH20</accession>
<keyword evidence="1" id="KW-0862">Zinc</keyword>
<dbReference type="PANTHER" id="PTHR47592">
    <property type="entry name" value="PBF68 PROTEIN"/>
    <property type="match status" value="1"/>
</dbReference>
<dbReference type="STRING" id="4232.A0A251UH20"/>
<dbReference type="InterPro" id="IPR036875">
    <property type="entry name" value="Znf_CCHC_sf"/>
</dbReference>
<dbReference type="InParanoid" id="A0A251UH20"/>
<evidence type="ECO:0000313" key="5">
    <source>
        <dbReference type="Proteomes" id="UP000215914"/>
    </source>
</evidence>
<feature type="domain" description="CCHC-type" evidence="3">
    <location>
        <begin position="461"/>
        <end position="475"/>
    </location>
</feature>